<dbReference type="OrthoDB" id="1938800at2759"/>
<sequence length="144" mass="16870">MFSLKGSLQLDFKNSMATISSSPLPYKKGDYKLYYSIQSIHYSFYFQFTLVLKDVRHVPKMCLNLISIGKLDEVGMINQFGVRRWKLTRGSMIVTRRNKEGFLRDECYLKCIQRIVEQTVGPHERERFSDPHKTPSSKHKRATT</sequence>
<name>A0A371I9A1_MUCPR</name>
<feature type="region of interest" description="Disordered" evidence="1">
    <location>
        <begin position="122"/>
        <end position="144"/>
    </location>
</feature>
<feature type="compositionally biased region" description="Basic residues" evidence="1">
    <location>
        <begin position="135"/>
        <end position="144"/>
    </location>
</feature>
<feature type="compositionally biased region" description="Basic and acidic residues" evidence="1">
    <location>
        <begin position="122"/>
        <end position="133"/>
    </location>
</feature>
<reference evidence="2" key="1">
    <citation type="submission" date="2018-05" db="EMBL/GenBank/DDBJ databases">
        <title>Draft genome of Mucuna pruriens seed.</title>
        <authorList>
            <person name="Nnadi N.E."/>
            <person name="Vos R."/>
            <person name="Hasami M.H."/>
            <person name="Devisetty U.K."/>
            <person name="Aguiy J.C."/>
        </authorList>
    </citation>
    <scope>NUCLEOTIDE SEQUENCE [LARGE SCALE GENOMIC DNA]</scope>
    <source>
        <strain evidence="2">JCA_2017</strain>
    </source>
</reference>
<evidence type="ECO:0000313" key="2">
    <source>
        <dbReference type="EMBL" id="RDY11611.1"/>
    </source>
</evidence>
<dbReference type="AlphaFoldDB" id="A0A371I9A1"/>
<accession>A0A371I9A1</accession>
<evidence type="ECO:0000313" key="3">
    <source>
        <dbReference type="Proteomes" id="UP000257109"/>
    </source>
</evidence>
<comment type="caution">
    <text evidence="2">The sequence shown here is derived from an EMBL/GenBank/DDBJ whole genome shotgun (WGS) entry which is preliminary data.</text>
</comment>
<proteinExistence type="predicted"/>
<feature type="non-terminal residue" evidence="2">
    <location>
        <position position="1"/>
    </location>
</feature>
<gene>
    <name evidence="2" type="ORF">CR513_03699</name>
</gene>
<evidence type="ECO:0000256" key="1">
    <source>
        <dbReference type="SAM" id="MobiDB-lite"/>
    </source>
</evidence>
<dbReference type="EMBL" id="QJKJ01000612">
    <property type="protein sequence ID" value="RDY11611.1"/>
    <property type="molecule type" value="Genomic_DNA"/>
</dbReference>
<protein>
    <submittedName>
        <fullName evidence="2">Uncharacterized protein</fullName>
    </submittedName>
</protein>
<keyword evidence="3" id="KW-1185">Reference proteome</keyword>
<dbReference type="Proteomes" id="UP000257109">
    <property type="component" value="Unassembled WGS sequence"/>
</dbReference>
<organism evidence="2 3">
    <name type="scientific">Mucuna pruriens</name>
    <name type="common">Velvet bean</name>
    <name type="synonym">Dolichos pruriens</name>
    <dbReference type="NCBI Taxonomy" id="157652"/>
    <lineage>
        <taxon>Eukaryota</taxon>
        <taxon>Viridiplantae</taxon>
        <taxon>Streptophyta</taxon>
        <taxon>Embryophyta</taxon>
        <taxon>Tracheophyta</taxon>
        <taxon>Spermatophyta</taxon>
        <taxon>Magnoliopsida</taxon>
        <taxon>eudicotyledons</taxon>
        <taxon>Gunneridae</taxon>
        <taxon>Pentapetalae</taxon>
        <taxon>rosids</taxon>
        <taxon>fabids</taxon>
        <taxon>Fabales</taxon>
        <taxon>Fabaceae</taxon>
        <taxon>Papilionoideae</taxon>
        <taxon>50 kb inversion clade</taxon>
        <taxon>NPAAA clade</taxon>
        <taxon>indigoferoid/millettioid clade</taxon>
        <taxon>Phaseoleae</taxon>
        <taxon>Mucuna</taxon>
    </lineage>
</organism>